<evidence type="ECO:0000313" key="2">
    <source>
        <dbReference type="EMBL" id="GFR59539.1"/>
    </source>
</evidence>
<protein>
    <submittedName>
        <fullName evidence="2">Retrovirus-related Pol polyprotein LINE-1</fullName>
    </submittedName>
</protein>
<dbReference type="InterPro" id="IPR000477">
    <property type="entry name" value="RT_dom"/>
</dbReference>
<sequence length="87" mass="10072">MKDLTQIKIDGKDLRVIKNTYWEQTAAMRVEGETSTYQIIQRGVRQGCVLSPDLFSLYSEFIMRNIEELRGIHLGGHIINNLRYADV</sequence>
<comment type="caution">
    <text evidence="2">The sequence shown here is derived from an EMBL/GenBank/DDBJ whole genome shotgun (WGS) entry which is preliminary data.</text>
</comment>
<dbReference type="PANTHER" id="PTHR47027">
    <property type="entry name" value="REVERSE TRANSCRIPTASE DOMAIN-CONTAINING PROTEIN"/>
    <property type="match status" value="1"/>
</dbReference>
<organism evidence="2 3">
    <name type="scientific">Elysia marginata</name>
    <dbReference type="NCBI Taxonomy" id="1093978"/>
    <lineage>
        <taxon>Eukaryota</taxon>
        <taxon>Metazoa</taxon>
        <taxon>Spiralia</taxon>
        <taxon>Lophotrochozoa</taxon>
        <taxon>Mollusca</taxon>
        <taxon>Gastropoda</taxon>
        <taxon>Heterobranchia</taxon>
        <taxon>Euthyneura</taxon>
        <taxon>Panpulmonata</taxon>
        <taxon>Sacoglossa</taxon>
        <taxon>Placobranchoidea</taxon>
        <taxon>Plakobranchidae</taxon>
        <taxon>Elysia</taxon>
    </lineage>
</organism>
<feature type="domain" description="Reverse transcriptase" evidence="1">
    <location>
        <begin position="1"/>
        <end position="87"/>
    </location>
</feature>
<dbReference type="EMBL" id="BMAT01003644">
    <property type="protein sequence ID" value="GFR59539.1"/>
    <property type="molecule type" value="Genomic_DNA"/>
</dbReference>
<evidence type="ECO:0000259" key="1">
    <source>
        <dbReference type="PROSITE" id="PS50878"/>
    </source>
</evidence>
<dbReference type="Proteomes" id="UP000762676">
    <property type="component" value="Unassembled WGS sequence"/>
</dbReference>
<keyword evidence="3" id="KW-1185">Reference proteome</keyword>
<dbReference type="PANTHER" id="PTHR47027:SF8">
    <property type="entry name" value="RIBONUCLEASE H"/>
    <property type="match status" value="1"/>
</dbReference>
<proteinExistence type="predicted"/>
<evidence type="ECO:0000313" key="3">
    <source>
        <dbReference type="Proteomes" id="UP000762676"/>
    </source>
</evidence>
<name>A0AAV4EFD4_9GAST</name>
<accession>A0AAV4EFD4</accession>
<dbReference type="PROSITE" id="PS50878">
    <property type="entry name" value="RT_POL"/>
    <property type="match status" value="1"/>
</dbReference>
<dbReference type="AlphaFoldDB" id="A0AAV4EFD4"/>
<reference evidence="2 3" key="1">
    <citation type="journal article" date="2021" name="Elife">
        <title>Chloroplast acquisition without the gene transfer in kleptoplastic sea slugs, Plakobranchus ocellatus.</title>
        <authorList>
            <person name="Maeda T."/>
            <person name="Takahashi S."/>
            <person name="Yoshida T."/>
            <person name="Shimamura S."/>
            <person name="Takaki Y."/>
            <person name="Nagai Y."/>
            <person name="Toyoda A."/>
            <person name="Suzuki Y."/>
            <person name="Arimoto A."/>
            <person name="Ishii H."/>
            <person name="Satoh N."/>
            <person name="Nishiyama T."/>
            <person name="Hasebe M."/>
            <person name="Maruyama T."/>
            <person name="Minagawa J."/>
            <person name="Obokata J."/>
            <person name="Shigenobu S."/>
        </authorList>
    </citation>
    <scope>NUCLEOTIDE SEQUENCE [LARGE SCALE GENOMIC DNA]</scope>
</reference>
<gene>
    <name evidence="2" type="ORF">ElyMa_001797100</name>
</gene>